<dbReference type="EMBL" id="JABBWE010000001">
    <property type="protein sequence ID" value="KAG1810139.1"/>
    <property type="molecule type" value="Genomic_DNA"/>
</dbReference>
<evidence type="ECO:0000313" key="3">
    <source>
        <dbReference type="EMBL" id="KAG1810139.1"/>
    </source>
</evidence>
<dbReference type="InterPro" id="IPR045340">
    <property type="entry name" value="DUF6533"/>
</dbReference>
<proteinExistence type="predicted"/>
<keyword evidence="1" id="KW-1133">Transmembrane helix</keyword>
<sequence>MTLVSNDSAWWPFMLSTQMTSYVVAAFSFGLMYDWALTFGREVELVWRQRWSFMTVLYLGVRCAGISHAIINIQLSLPRTSVTDSVSRTMFDALCWLNVAVTAMLGVIMIARIIFLAVNITDGVITAMVTSRVSSEVFILFGIAQCASDFQEGSDNLLLALMTWILPAVWEVLALCLAIRIAFKRLRELQRPLTGWLDVRDCFAVLTKTHVIYFASFVVVSGFILPYALLTAIADTVVTEHQIYFGLAQTFIVTVMCVLGPRLILGVREYHAKLVADSERGPGMTSIAFEERVHVSTGISV</sequence>
<feature type="transmembrane region" description="Helical" evidence="1">
    <location>
        <begin position="211"/>
        <end position="230"/>
    </location>
</feature>
<dbReference type="AlphaFoldDB" id="A0A9P7J9W6"/>
<name>A0A9P7J9W6_9AGAM</name>
<accession>A0A9P7J9W6</accession>
<protein>
    <recommendedName>
        <fullName evidence="2">DUF6533 domain-containing protein</fullName>
    </recommendedName>
</protein>
<evidence type="ECO:0000259" key="2">
    <source>
        <dbReference type="Pfam" id="PF20151"/>
    </source>
</evidence>
<feature type="transmembrane region" description="Helical" evidence="1">
    <location>
        <begin position="164"/>
        <end position="183"/>
    </location>
</feature>
<feature type="transmembrane region" description="Helical" evidence="1">
    <location>
        <begin position="242"/>
        <end position="265"/>
    </location>
</feature>
<feature type="transmembrane region" description="Helical" evidence="1">
    <location>
        <begin position="20"/>
        <end position="39"/>
    </location>
</feature>
<feature type="domain" description="DUF6533" evidence="2">
    <location>
        <begin position="22"/>
        <end position="66"/>
    </location>
</feature>
<dbReference type="RefSeq" id="XP_041167804.1">
    <property type="nucleotide sequence ID" value="XM_041310190.1"/>
</dbReference>
<dbReference type="Proteomes" id="UP000719766">
    <property type="component" value="Unassembled WGS sequence"/>
</dbReference>
<evidence type="ECO:0000256" key="1">
    <source>
        <dbReference type="SAM" id="Phobius"/>
    </source>
</evidence>
<dbReference type="OrthoDB" id="2638621at2759"/>
<dbReference type="Pfam" id="PF20151">
    <property type="entry name" value="DUF6533"/>
    <property type="match status" value="1"/>
</dbReference>
<evidence type="ECO:0000313" key="4">
    <source>
        <dbReference type="Proteomes" id="UP000719766"/>
    </source>
</evidence>
<organism evidence="3 4">
    <name type="scientific">Suillus plorans</name>
    <dbReference type="NCBI Taxonomy" id="116603"/>
    <lineage>
        <taxon>Eukaryota</taxon>
        <taxon>Fungi</taxon>
        <taxon>Dikarya</taxon>
        <taxon>Basidiomycota</taxon>
        <taxon>Agaricomycotina</taxon>
        <taxon>Agaricomycetes</taxon>
        <taxon>Agaricomycetidae</taxon>
        <taxon>Boletales</taxon>
        <taxon>Suillineae</taxon>
        <taxon>Suillaceae</taxon>
        <taxon>Suillus</taxon>
    </lineage>
</organism>
<dbReference type="GeneID" id="64603954"/>
<keyword evidence="1" id="KW-0472">Membrane</keyword>
<keyword evidence="1" id="KW-0812">Transmembrane</keyword>
<keyword evidence="4" id="KW-1185">Reference proteome</keyword>
<feature type="transmembrane region" description="Helical" evidence="1">
    <location>
        <begin position="91"/>
        <end position="111"/>
    </location>
</feature>
<comment type="caution">
    <text evidence="3">The sequence shown here is derived from an EMBL/GenBank/DDBJ whole genome shotgun (WGS) entry which is preliminary data.</text>
</comment>
<reference evidence="3" key="1">
    <citation type="journal article" date="2020" name="New Phytol.">
        <title>Comparative genomics reveals dynamic genome evolution in host specialist ectomycorrhizal fungi.</title>
        <authorList>
            <person name="Lofgren L.A."/>
            <person name="Nguyen N.H."/>
            <person name="Vilgalys R."/>
            <person name="Ruytinx J."/>
            <person name="Liao H.L."/>
            <person name="Branco S."/>
            <person name="Kuo A."/>
            <person name="LaButti K."/>
            <person name="Lipzen A."/>
            <person name="Andreopoulos W."/>
            <person name="Pangilinan J."/>
            <person name="Riley R."/>
            <person name="Hundley H."/>
            <person name="Na H."/>
            <person name="Barry K."/>
            <person name="Grigoriev I.V."/>
            <person name="Stajich J.E."/>
            <person name="Kennedy P.G."/>
        </authorList>
    </citation>
    <scope>NUCLEOTIDE SEQUENCE</scope>
    <source>
        <strain evidence="3">S12</strain>
    </source>
</reference>
<feature type="transmembrane region" description="Helical" evidence="1">
    <location>
        <begin position="51"/>
        <end position="71"/>
    </location>
</feature>
<gene>
    <name evidence="3" type="ORF">HD556DRAFT_30025</name>
</gene>